<dbReference type="Proteomes" id="UP000326344">
    <property type="component" value="Unassembled WGS sequence"/>
</dbReference>
<keyword evidence="1" id="KW-0378">Hydrolase</keyword>
<feature type="domain" description="Nudix hydrolase" evidence="2">
    <location>
        <begin position="86"/>
        <end position="227"/>
    </location>
</feature>
<dbReference type="InterPro" id="IPR015797">
    <property type="entry name" value="NUDIX_hydrolase-like_dom_sf"/>
</dbReference>
<evidence type="ECO:0000259" key="2">
    <source>
        <dbReference type="PROSITE" id="PS51462"/>
    </source>
</evidence>
<dbReference type="EMBL" id="VTWS01000001">
    <property type="protein sequence ID" value="KAA9357069.1"/>
    <property type="molecule type" value="Genomic_DNA"/>
</dbReference>
<gene>
    <name evidence="3" type="ORF">F0P93_04850</name>
</gene>
<protein>
    <submittedName>
        <fullName evidence="3">NUDIX domain-containing protein</fullName>
    </submittedName>
</protein>
<dbReference type="AlphaFoldDB" id="A0A5N1JR21"/>
<dbReference type="PROSITE" id="PS51462">
    <property type="entry name" value="NUDIX"/>
    <property type="match status" value="1"/>
</dbReference>
<reference evidence="3 4" key="1">
    <citation type="submission" date="2019-09" db="EMBL/GenBank/DDBJ databases">
        <title>Genome Sequence of Larkinella sp MA1.</title>
        <authorList>
            <person name="Srinivasan S."/>
        </authorList>
    </citation>
    <scope>NUCLEOTIDE SEQUENCE [LARGE SCALE GENOMIC DNA]</scope>
    <source>
        <strain evidence="3 4">MA1</strain>
    </source>
</reference>
<dbReference type="CDD" id="cd04692">
    <property type="entry name" value="NUDIX_Hydrolase"/>
    <property type="match status" value="1"/>
</dbReference>
<dbReference type="PANTHER" id="PTHR10885:SF0">
    <property type="entry name" value="ISOPENTENYL-DIPHOSPHATE DELTA-ISOMERASE"/>
    <property type="match status" value="1"/>
</dbReference>
<dbReference type="PANTHER" id="PTHR10885">
    <property type="entry name" value="ISOPENTENYL-DIPHOSPHATE DELTA-ISOMERASE"/>
    <property type="match status" value="1"/>
</dbReference>
<evidence type="ECO:0000256" key="1">
    <source>
        <dbReference type="ARBA" id="ARBA00022801"/>
    </source>
</evidence>
<dbReference type="InterPro" id="IPR000086">
    <property type="entry name" value="NUDIX_hydrolase_dom"/>
</dbReference>
<proteinExistence type="predicted"/>
<evidence type="ECO:0000313" key="3">
    <source>
        <dbReference type="EMBL" id="KAA9357069.1"/>
    </source>
</evidence>
<dbReference type="Gene3D" id="3.90.79.10">
    <property type="entry name" value="Nucleoside Triphosphate Pyrophosphohydrolase"/>
    <property type="match status" value="1"/>
</dbReference>
<name>A0A5N1JR21_9BACT</name>
<dbReference type="SUPFAM" id="SSF55811">
    <property type="entry name" value="Nudix"/>
    <property type="match status" value="1"/>
</dbReference>
<accession>A0A5N1JR21</accession>
<evidence type="ECO:0000313" key="4">
    <source>
        <dbReference type="Proteomes" id="UP000326344"/>
    </source>
</evidence>
<comment type="caution">
    <text evidence="3">The sequence shown here is derived from an EMBL/GenBank/DDBJ whole genome shotgun (WGS) entry which is preliminary data.</text>
</comment>
<sequence length="244" mass="27628">MKCCSGNSSNSMPLYLIFVAQNRRLKAGNNHLCDTASQTREKPPVSVNVYQPQRCGFFMDLLEIFDASNQPLGYTKPKKEAHRDGDWHRTSEIVVLNDRDEVLLSLRHPDKAVLPNFWDVCVGGHVDPGESYEQCATREVEEEIGVRPKTGELQFLGMVAVEVIDPAASLIDREHAAVYVFRTRRTLDQFVMQSDEVADLRFMPIAVVLEEFRTGNNSLRYTPPQHTYLRTLEMAAAFICPPTP</sequence>
<dbReference type="InterPro" id="IPR020084">
    <property type="entry name" value="NUDIX_hydrolase_CS"/>
</dbReference>
<dbReference type="GO" id="GO:0016787">
    <property type="term" value="F:hydrolase activity"/>
    <property type="evidence" value="ECO:0007669"/>
    <property type="project" value="UniProtKB-KW"/>
</dbReference>
<organism evidence="3 4">
    <name type="scientific">Larkinella humicola</name>
    <dbReference type="NCBI Taxonomy" id="2607654"/>
    <lineage>
        <taxon>Bacteria</taxon>
        <taxon>Pseudomonadati</taxon>
        <taxon>Bacteroidota</taxon>
        <taxon>Cytophagia</taxon>
        <taxon>Cytophagales</taxon>
        <taxon>Spirosomataceae</taxon>
        <taxon>Larkinella</taxon>
    </lineage>
</organism>
<dbReference type="Pfam" id="PF00293">
    <property type="entry name" value="NUDIX"/>
    <property type="match status" value="1"/>
</dbReference>
<dbReference type="PROSITE" id="PS00893">
    <property type="entry name" value="NUDIX_BOX"/>
    <property type="match status" value="1"/>
</dbReference>
<keyword evidence="4" id="KW-1185">Reference proteome</keyword>